<evidence type="ECO:0000313" key="2">
    <source>
        <dbReference type="Proteomes" id="UP000238413"/>
    </source>
</evidence>
<organism evidence="1 2">
    <name type="scientific">Streptomyces dengpaensis</name>
    <dbReference type="NCBI Taxonomy" id="2049881"/>
    <lineage>
        <taxon>Bacteria</taxon>
        <taxon>Bacillati</taxon>
        <taxon>Actinomycetota</taxon>
        <taxon>Actinomycetes</taxon>
        <taxon>Kitasatosporales</taxon>
        <taxon>Streptomycetaceae</taxon>
        <taxon>Streptomyces</taxon>
    </lineage>
</organism>
<dbReference type="SUPFAM" id="SSF55831">
    <property type="entry name" value="Thymidylate synthase/dCMP hydroxymethylase"/>
    <property type="match status" value="1"/>
</dbReference>
<dbReference type="Proteomes" id="UP000238413">
    <property type="component" value="Chromosome"/>
</dbReference>
<proteinExistence type="predicted"/>
<name>A0ABM6T1U9_9ACTN</name>
<evidence type="ECO:0008006" key="3">
    <source>
        <dbReference type="Google" id="ProtNLM"/>
    </source>
</evidence>
<dbReference type="InterPro" id="IPR036926">
    <property type="entry name" value="Thymidate_synth/dCMP_Mease_sf"/>
</dbReference>
<protein>
    <recommendedName>
        <fullName evidence="3">Thymidylate synthase</fullName>
    </recommendedName>
</protein>
<evidence type="ECO:0000313" key="1">
    <source>
        <dbReference type="EMBL" id="AVH60888.1"/>
    </source>
</evidence>
<sequence>MPGGLMISFDVTGRDLTRAWIAACNALDRKDNPSRTGLHTVVRIADPTADDAAFRAELDRLRIAKRHEPVETIASTLFPAALAEKAADHAELVARYRAMYPRLRRYPGNAHGTYFGRLVAYPGAKRTDIDQVGNIISRLRKQASGKGPMTAAYEADLAHPDDGDVPAELLVHAADRDNLYRGFPCLSHCSFQLDRDGRVHAAALYRSHYMFERAYGNYLGLGRLLAYIADQAGLAVGTLTVVAGHAHLDGPITAIRPLLSDTPTLAA</sequence>
<reference evidence="1 2" key="1">
    <citation type="submission" date="2018-02" db="EMBL/GenBank/DDBJ databases">
        <title>Complete genome sequence of Streptomyces dengpaensis, the producer of angucyclines.</title>
        <authorList>
            <person name="Yumei L."/>
        </authorList>
    </citation>
    <scope>NUCLEOTIDE SEQUENCE [LARGE SCALE GENOMIC DNA]</scope>
    <source>
        <strain evidence="1 2">XZHG99</strain>
    </source>
</reference>
<dbReference type="EMBL" id="CP026652">
    <property type="protein sequence ID" value="AVH60888.1"/>
    <property type="molecule type" value="Genomic_DNA"/>
</dbReference>
<gene>
    <name evidence="1" type="ORF">C4B68_00025</name>
</gene>
<accession>A0ABM6T1U9</accession>
<keyword evidence="2" id="KW-1185">Reference proteome</keyword>
<dbReference type="Gene3D" id="3.30.572.10">
    <property type="entry name" value="Thymidylate synthase/dCMP hydroxymethylase domain"/>
    <property type="match status" value="1"/>
</dbReference>